<dbReference type="HOGENOM" id="CLU_1315392_0_0_1"/>
<sequence>MIDFTLSRSQQQIHSEAAGFADQVLKGAGEIHSKHVSRSERFKVIRQFYRMAIAGGMIEEQIPTAYWRRRLPADTSVALTIAATGLGLTPLILSGNETFQKEHLKPLLSGEGEPLASLMHSEPGVTTNWLERDGKGYGRRTAAARTGKKADLQCIVCYEIPHDQPNAKPQNANPRSFTIILLLTRSVTAHDPFISSSAALTFALTFAII</sequence>
<reference evidence="2" key="1">
    <citation type="journal article" date="2012" name="PLoS Genet.">
        <title>The genomes of the fungal plant pathogens Cladosporium fulvum and Dothistroma septosporum reveal adaptation to different hosts and lifestyles but also signatures of common ancestry.</title>
        <authorList>
            <person name="de Wit P.J.G.M."/>
            <person name="van der Burgt A."/>
            <person name="Oekmen B."/>
            <person name="Stergiopoulos I."/>
            <person name="Abd-Elsalam K.A."/>
            <person name="Aerts A.L."/>
            <person name="Bahkali A.H."/>
            <person name="Beenen H.G."/>
            <person name="Chettri P."/>
            <person name="Cox M.P."/>
            <person name="Datema E."/>
            <person name="de Vries R.P."/>
            <person name="Dhillon B."/>
            <person name="Ganley A.R."/>
            <person name="Griffiths S.A."/>
            <person name="Guo Y."/>
            <person name="Hamelin R.C."/>
            <person name="Henrissat B."/>
            <person name="Kabir M.S."/>
            <person name="Jashni M.K."/>
            <person name="Kema G."/>
            <person name="Klaubauf S."/>
            <person name="Lapidus A."/>
            <person name="Levasseur A."/>
            <person name="Lindquist E."/>
            <person name="Mehrabi R."/>
            <person name="Ohm R.A."/>
            <person name="Owen T.J."/>
            <person name="Salamov A."/>
            <person name="Schwelm A."/>
            <person name="Schijlen E."/>
            <person name="Sun H."/>
            <person name="van den Burg H.A."/>
            <person name="van Ham R.C.H.J."/>
            <person name="Zhang S."/>
            <person name="Goodwin S.B."/>
            <person name="Grigoriev I.V."/>
            <person name="Collemare J."/>
            <person name="Bradshaw R.E."/>
        </authorList>
    </citation>
    <scope>NUCLEOTIDE SEQUENCE [LARGE SCALE GENOMIC DNA]</scope>
    <source>
        <strain evidence="2">NZE10 / CBS 128990</strain>
    </source>
</reference>
<accession>N1PEV9</accession>
<dbReference type="GO" id="GO:0050660">
    <property type="term" value="F:flavin adenine dinucleotide binding"/>
    <property type="evidence" value="ECO:0007669"/>
    <property type="project" value="InterPro"/>
</dbReference>
<dbReference type="OMA" id="EMYAVET"/>
<dbReference type="AlphaFoldDB" id="N1PEV9"/>
<evidence type="ECO:0000313" key="2">
    <source>
        <dbReference type="Proteomes" id="UP000016933"/>
    </source>
</evidence>
<dbReference type="EMBL" id="KB446542">
    <property type="protein sequence ID" value="EME41158.1"/>
    <property type="molecule type" value="Genomic_DNA"/>
</dbReference>
<dbReference type="InterPro" id="IPR009100">
    <property type="entry name" value="AcylCoA_DH/oxidase_NM_dom_sf"/>
</dbReference>
<evidence type="ECO:0000313" key="1">
    <source>
        <dbReference type="EMBL" id="EME41158.1"/>
    </source>
</evidence>
<evidence type="ECO:0008006" key="3">
    <source>
        <dbReference type="Google" id="ProtNLM"/>
    </source>
</evidence>
<dbReference type="STRING" id="675120.N1PEV9"/>
<dbReference type="GO" id="GO:0016627">
    <property type="term" value="F:oxidoreductase activity, acting on the CH-CH group of donors"/>
    <property type="evidence" value="ECO:0007669"/>
    <property type="project" value="InterPro"/>
</dbReference>
<organism evidence="1 2">
    <name type="scientific">Dothistroma septosporum (strain NZE10 / CBS 128990)</name>
    <name type="common">Red band needle blight fungus</name>
    <name type="synonym">Mycosphaerella pini</name>
    <dbReference type="NCBI Taxonomy" id="675120"/>
    <lineage>
        <taxon>Eukaryota</taxon>
        <taxon>Fungi</taxon>
        <taxon>Dikarya</taxon>
        <taxon>Ascomycota</taxon>
        <taxon>Pezizomycotina</taxon>
        <taxon>Dothideomycetes</taxon>
        <taxon>Dothideomycetidae</taxon>
        <taxon>Mycosphaerellales</taxon>
        <taxon>Mycosphaerellaceae</taxon>
        <taxon>Dothistroma</taxon>
    </lineage>
</organism>
<dbReference type="Proteomes" id="UP000016933">
    <property type="component" value="Unassembled WGS sequence"/>
</dbReference>
<gene>
    <name evidence="1" type="ORF">DOTSEDRAFT_55062</name>
</gene>
<name>N1PEV9_DOTSN</name>
<reference evidence="1 2" key="2">
    <citation type="journal article" date="2012" name="PLoS Pathog.">
        <title>Diverse lifestyles and strategies of plant pathogenesis encoded in the genomes of eighteen Dothideomycetes fungi.</title>
        <authorList>
            <person name="Ohm R.A."/>
            <person name="Feau N."/>
            <person name="Henrissat B."/>
            <person name="Schoch C.L."/>
            <person name="Horwitz B.A."/>
            <person name="Barry K.W."/>
            <person name="Condon B.J."/>
            <person name="Copeland A.C."/>
            <person name="Dhillon B."/>
            <person name="Glaser F."/>
            <person name="Hesse C.N."/>
            <person name="Kosti I."/>
            <person name="LaButti K."/>
            <person name="Lindquist E.A."/>
            <person name="Lucas S."/>
            <person name="Salamov A.A."/>
            <person name="Bradshaw R.E."/>
            <person name="Ciuffetti L."/>
            <person name="Hamelin R.C."/>
            <person name="Kema G.H.J."/>
            <person name="Lawrence C."/>
            <person name="Scott J.A."/>
            <person name="Spatafora J.W."/>
            <person name="Turgeon B.G."/>
            <person name="de Wit P.J.G.M."/>
            <person name="Zhong S."/>
            <person name="Goodwin S.B."/>
            <person name="Grigoriev I.V."/>
        </authorList>
    </citation>
    <scope>NUCLEOTIDE SEQUENCE [LARGE SCALE GENOMIC DNA]</scope>
    <source>
        <strain evidence="2">NZE10 / CBS 128990</strain>
    </source>
</reference>
<proteinExistence type="predicted"/>
<dbReference type="Gene3D" id="1.10.540.10">
    <property type="entry name" value="Acyl-CoA dehydrogenase/oxidase, N-terminal domain"/>
    <property type="match status" value="2"/>
</dbReference>
<dbReference type="eggNOG" id="KOG0140">
    <property type="taxonomic scope" value="Eukaryota"/>
</dbReference>
<dbReference type="SUPFAM" id="SSF56645">
    <property type="entry name" value="Acyl-CoA dehydrogenase NM domain-like"/>
    <property type="match status" value="1"/>
</dbReference>
<dbReference type="OrthoDB" id="10016597at2759"/>
<dbReference type="InterPro" id="IPR037069">
    <property type="entry name" value="AcylCoA_DH/ox_N_sf"/>
</dbReference>
<keyword evidence="2" id="KW-1185">Reference proteome</keyword>
<protein>
    <recommendedName>
        <fullName evidence="3">Acyl-CoA dehydrogenase/oxidase N-terminal domain-containing protein</fullName>
    </recommendedName>
</protein>